<dbReference type="GO" id="GO:0019748">
    <property type="term" value="P:secondary metabolic process"/>
    <property type="evidence" value="ECO:0007669"/>
    <property type="project" value="UniProtKB-ARBA"/>
</dbReference>
<dbReference type="PROSITE" id="PS00455">
    <property type="entry name" value="AMP_BINDING"/>
    <property type="match status" value="2"/>
</dbReference>
<dbReference type="FunFam" id="3.30.559.10:FF:000016">
    <property type="entry name" value="Nonribosomal peptide synthase Pes1"/>
    <property type="match status" value="3"/>
</dbReference>
<dbReference type="InterPro" id="IPR001242">
    <property type="entry name" value="Condensation_dom"/>
</dbReference>
<dbReference type="PANTHER" id="PTHR45398">
    <property type="match status" value="1"/>
</dbReference>
<dbReference type="SUPFAM" id="SSF47336">
    <property type="entry name" value="ACP-like"/>
    <property type="match status" value="7"/>
</dbReference>
<dbReference type="FunFam" id="3.40.50.12780:FF:000014">
    <property type="entry name" value="Nonribosomal peptide synthetase 1"/>
    <property type="match status" value="4"/>
</dbReference>
<dbReference type="CDD" id="cd19542">
    <property type="entry name" value="CT_NRPS-like"/>
    <property type="match status" value="4"/>
</dbReference>
<dbReference type="SMART" id="SM00823">
    <property type="entry name" value="PKS_PP"/>
    <property type="match status" value="5"/>
</dbReference>
<dbReference type="CDD" id="cd19534">
    <property type="entry name" value="E_NRPS"/>
    <property type="match status" value="3"/>
</dbReference>
<dbReference type="FunFam" id="3.30.559.30:FF:000003">
    <property type="entry name" value="Nonribosomal peptide synthase SidD"/>
    <property type="match status" value="2"/>
</dbReference>
<evidence type="ECO:0000256" key="5">
    <source>
        <dbReference type="SAM" id="MobiDB-lite"/>
    </source>
</evidence>
<dbReference type="OrthoDB" id="416786at2759"/>
<dbReference type="Pfam" id="PF00550">
    <property type="entry name" value="PP-binding"/>
    <property type="match status" value="6"/>
</dbReference>
<evidence type="ECO:0000313" key="8">
    <source>
        <dbReference type="Proteomes" id="UP000504636"/>
    </source>
</evidence>
<dbReference type="GeneID" id="54467806"/>
<dbReference type="InterPro" id="IPR000873">
    <property type="entry name" value="AMP-dep_synth/lig_dom"/>
</dbReference>
<organism evidence="7">
    <name type="scientific">Mytilinidion resinicola</name>
    <dbReference type="NCBI Taxonomy" id="574789"/>
    <lineage>
        <taxon>Eukaryota</taxon>
        <taxon>Fungi</taxon>
        <taxon>Dikarya</taxon>
        <taxon>Ascomycota</taxon>
        <taxon>Pezizomycotina</taxon>
        <taxon>Dothideomycetes</taxon>
        <taxon>Pleosporomycetidae</taxon>
        <taxon>Mytilinidiales</taxon>
        <taxon>Mytilinidiaceae</taxon>
        <taxon>Mytilinidion</taxon>
    </lineage>
</organism>
<dbReference type="InterPro" id="IPR023213">
    <property type="entry name" value="CAT-like_dom_sf"/>
</dbReference>
<dbReference type="Gene3D" id="3.30.559.30">
    <property type="entry name" value="Nonribosomal peptide synthetase, condensation domain"/>
    <property type="match status" value="9"/>
</dbReference>
<feature type="domain" description="Carrier" evidence="6">
    <location>
        <begin position="5262"/>
        <end position="5338"/>
    </location>
</feature>
<feature type="compositionally biased region" description="Polar residues" evidence="5">
    <location>
        <begin position="6254"/>
        <end position="6266"/>
    </location>
</feature>
<dbReference type="Gene3D" id="3.30.559.10">
    <property type="entry name" value="Chloramphenicol acetyltransferase-like domain"/>
    <property type="match status" value="9"/>
</dbReference>
<dbReference type="Gene3D" id="3.30.300.30">
    <property type="match status" value="4"/>
</dbReference>
<dbReference type="NCBIfam" id="NF003417">
    <property type="entry name" value="PRK04813.1"/>
    <property type="match status" value="4"/>
</dbReference>
<dbReference type="PANTHER" id="PTHR45398:SF1">
    <property type="entry name" value="ENZYME, PUTATIVE (JCVI)-RELATED"/>
    <property type="match status" value="1"/>
</dbReference>
<keyword evidence="8" id="KW-1185">Reference proteome</keyword>
<evidence type="ECO:0000256" key="1">
    <source>
        <dbReference type="ARBA" id="ARBA00022450"/>
    </source>
</evidence>
<dbReference type="CDD" id="cd19545">
    <property type="entry name" value="FUM14_C_NRPS-like"/>
    <property type="match status" value="2"/>
</dbReference>
<reference evidence="9" key="3">
    <citation type="submission" date="2025-04" db="UniProtKB">
        <authorList>
            <consortium name="RefSeq"/>
        </authorList>
    </citation>
    <scope>IDENTIFICATION</scope>
    <source>
        <strain evidence="9">CBS 304.34</strain>
    </source>
</reference>
<evidence type="ECO:0000313" key="7">
    <source>
        <dbReference type="EMBL" id="KAF2802919.1"/>
    </source>
</evidence>
<dbReference type="PROSITE" id="PS00012">
    <property type="entry name" value="PHOSPHOPANTETHEINE"/>
    <property type="match status" value="4"/>
</dbReference>
<proteinExistence type="inferred from homology"/>
<dbReference type="InterPro" id="IPR045851">
    <property type="entry name" value="AMP-bd_C_sf"/>
</dbReference>
<feature type="region of interest" description="Disordered" evidence="5">
    <location>
        <begin position="7119"/>
        <end position="7141"/>
    </location>
</feature>
<dbReference type="FunFam" id="3.30.559.10:FF:000017">
    <property type="entry name" value="Nonribosomal peptide synthase Pes1"/>
    <property type="match status" value="1"/>
</dbReference>
<dbReference type="InterPro" id="IPR036736">
    <property type="entry name" value="ACP-like_sf"/>
</dbReference>
<feature type="domain" description="Carrier" evidence="6">
    <location>
        <begin position="1553"/>
        <end position="1629"/>
    </location>
</feature>
<dbReference type="Pfam" id="PF00501">
    <property type="entry name" value="AMP-binding"/>
    <property type="match status" value="4"/>
</dbReference>
<dbReference type="InterPro" id="IPR020806">
    <property type="entry name" value="PKS_PP-bd"/>
</dbReference>
<dbReference type="PROSITE" id="PS50075">
    <property type="entry name" value="CARRIER"/>
    <property type="match status" value="6"/>
</dbReference>
<dbReference type="RefSeq" id="XP_033569883.1">
    <property type="nucleotide sequence ID" value="XM_033726913.1"/>
</dbReference>
<evidence type="ECO:0000256" key="2">
    <source>
        <dbReference type="ARBA" id="ARBA00022553"/>
    </source>
</evidence>
<feature type="domain" description="Carrier" evidence="6">
    <location>
        <begin position="21"/>
        <end position="97"/>
    </location>
</feature>
<dbReference type="SUPFAM" id="SSF52777">
    <property type="entry name" value="CoA-dependent acyltransferases"/>
    <property type="match status" value="18"/>
</dbReference>
<dbReference type="FunFam" id="3.30.559.30:FF:000002">
    <property type="entry name" value="Nonribosomal peptide synthase Pes1"/>
    <property type="match status" value="3"/>
</dbReference>
<dbReference type="GO" id="GO:0031177">
    <property type="term" value="F:phosphopantetheine binding"/>
    <property type="evidence" value="ECO:0007669"/>
    <property type="project" value="InterPro"/>
</dbReference>
<dbReference type="Gene3D" id="3.40.50.12780">
    <property type="entry name" value="N-terminal domain of ligase-like"/>
    <property type="match status" value="4"/>
</dbReference>
<feature type="domain" description="Carrier" evidence="6">
    <location>
        <begin position="4189"/>
        <end position="4265"/>
    </location>
</feature>
<dbReference type="Gene3D" id="1.10.1200.10">
    <property type="entry name" value="ACP-like"/>
    <property type="match status" value="7"/>
</dbReference>
<reference evidence="9" key="2">
    <citation type="submission" date="2020-04" db="EMBL/GenBank/DDBJ databases">
        <authorList>
            <consortium name="NCBI Genome Project"/>
        </authorList>
    </citation>
    <scope>NUCLEOTIDE SEQUENCE</scope>
    <source>
        <strain evidence="9">CBS 304.34</strain>
    </source>
</reference>
<keyword evidence="2" id="KW-0597">Phosphoprotein</keyword>
<dbReference type="FunFam" id="3.40.50.980:FF:000001">
    <property type="entry name" value="Non-ribosomal peptide synthetase"/>
    <property type="match status" value="2"/>
</dbReference>
<reference evidence="7 9" key="1">
    <citation type="journal article" date="2020" name="Stud. Mycol.">
        <title>101 Dothideomycetes genomes: a test case for predicting lifestyles and emergence of pathogens.</title>
        <authorList>
            <person name="Haridas S."/>
            <person name="Albert R."/>
            <person name="Binder M."/>
            <person name="Bloem J."/>
            <person name="Labutti K."/>
            <person name="Salamov A."/>
            <person name="Andreopoulos B."/>
            <person name="Baker S."/>
            <person name="Barry K."/>
            <person name="Bills G."/>
            <person name="Bluhm B."/>
            <person name="Cannon C."/>
            <person name="Castanera R."/>
            <person name="Culley D."/>
            <person name="Daum C."/>
            <person name="Ezra D."/>
            <person name="Gonzalez J."/>
            <person name="Henrissat B."/>
            <person name="Kuo A."/>
            <person name="Liang C."/>
            <person name="Lipzen A."/>
            <person name="Lutzoni F."/>
            <person name="Magnuson J."/>
            <person name="Mondo S."/>
            <person name="Nolan M."/>
            <person name="Ohm R."/>
            <person name="Pangilinan J."/>
            <person name="Park H.-J."/>
            <person name="Ramirez L."/>
            <person name="Alfaro M."/>
            <person name="Sun H."/>
            <person name="Tritt A."/>
            <person name="Yoshinaga Y."/>
            <person name="Zwiers L.-H."/>
            <person name="Turgeon B."/>
            <person name="Goodwin S."/>
            <person name="Spatafora J."/>
            <person name="Crous P."/>
            <person name="Grigoriev I."/>
        </authorList>
    </citation>
    <scope>NUCLEOTIDE SEQUENCE</scope>
    <source>
        <strain evidence="7 9">CBS 304.34</strain>
    </source>
</reference>
<feature type="domain" description="Carrier" evidence="6">
    <location>
        <begin position="6381"/>
        <end position="6457"/>
    </location>
</feature>
<dbReference type="InterPro" id="IPR010071">
    <property type="entry name" value="AA_adenyl_dom"/>
</dbReference>
<dbReference type="InterPro" id="IPR006162">
    <property type="entry name" value="Ppantetheine_attach_site"/>
</dbReference>
<feature type="region of interest" description="Disordered" evidence="5">
    <location>
        <begin position="6254"/>
        <end position="6285"/>
    </location>
</feature>
<protein>
    <submittedName>
        <fullName evidence="7 9">Nonribosomal peptide synthase-like protein</fullName>
    </submittedName>
</protein>
<evidence type="ECO:0000256" key="3">
    <source>
        <dbReference type="ARBA" id="ARBA00022598"/>
    </source>
</evidence>
<evidence type="ECO:0000313" key="9">
    <source>
        <dbReference type="RefSeq" id="XP_033569883.1"/>
    </source>
</evidence>
<evidence type="ECO:0000256" key="4">
    <source>
        <dbReference type="ARBA" id="ARBA00029454"/>
    </source>
</evidence>
<feature type="domain" description="Carrier" evidence="6">
    <location>
        <begin position="2645"/>
        <end position="2722"/>
    </location>
</feature>
<evidence type="ECO:0000259" key="6">
    <source>
        <dbReference type="PROSITE" id="PS50075"/>
    </source>
</evidence>
<dbReference type="CDD" id="cd05918">
    <property type="entry name" value="A_NRPS_SidN3_like"/>
    <property type="match status" value="4"/>
</dbReference>
<dbReference type="FunFam" id="3.30.559.30:FF:000005">
    <property type="entry name" value="Nonribosomal peptide synthase Pes1"/>
    <property type="match status" value="3"/>
</dbReference>
<sequence length="7174" mass="796587">MDEQTFRLIGPSVVIDDGPVRSASALENALKSIWSHVLNLSHEQVGLNHSFLKLGGDSISSMQVAAQARRKGIGLSVQDILLSKSIVELAQRVKEVHSPYCVDEEEIEKPFDLSPIQLLYFELPNQGTGHFNQSFFLRVARKLSKATIHGAVRTLVSRHSMLRARFECEAGCWHQRVTNEVTSSFSFRQHTMKTSDQTMEVIADAQTSLDPVRGPLFAVELFDLPKEQLIFLVGHHLVIDLVSWRVILEEFEELLADPKTELLPKPISFQSWCRLQASHSQQLEPSKLIPPANVSACDFGYWGINEQDNTYGNATNRGFEISKDLTSAFLSDCHTALNTEPIDVLLGILFNSWQHTFDDRDVPPIYNEHHGRETWDNALDISRVIGWFTTVYPVVAPSSALADIVEAIRFVKDYRRKVPSNGRPYFAKRCLTNEGGSAFQSHWPWEVSFNYLGQYQQLERADSLLQPLETMAGESRAAGGAADVGFETPRFGLFEISTVVSKGKLRFSFSYNRHMQHQQLIQRWITACEEMIGTAVQRLRALSPALSLGDFPLLPWTLNGGIFQSMLENLSQIRVAPSDVENIYPCSSIQEGLLLSQGKHAGYYAAAAIYEVVPQGYNTTVTSEKLAAAWNRCVQRHPSLRTIFLENTETIGGLYYQVVLKHASPAVAHLSCKDEEEALSILLAQRSISYEDKQSPAHRFTICNIMDKKIVCSLEISHALMDGDSMDIIFRDLAKAYQQPLPKGPLYSEYIEYLQSQNLGIDYWNAYLHGVEVCTFPVLNDGLREEKRLRTIRLDLQDINIPAFNQFCHENSITMSNIFHAAWALTLGCYVGSGDVCFGYLTSGRVAQGIQGVNEMVGLLINSLVCRVKIHGSSSVLDILRSLQEDYIKSLPHRYTPLADIQHALNLSGTALFNTAISYRRLPSRNEHHLASDISFNELAPIYDPTEYPVSLNIEVHEDVASIDLDFWTDHLSETQAENVASTLSRVLHTILDEPDKQIDDLDLLSHHNLEQISRWNIMPETLNECVHTKFLEQVTKQPNAPAICAFDGNFTYAELDSISERLAHSLVELGVGPEMFVPTCFDKSSYAVIAMLGVLKAGGAAVPLDASHPKAALESRIADTGSGIVLASPHRATTFEDVVPTVLAVSSGLLDQLPMVEGRACTTVQPYNPAFVIFTSGSTGRPKGVVLQHDSMTTSCNAHGTNLGIGPGTRFLQFASYTFDNSLEEMFTTIQRGGCVCIPSEEQRMNDLPGAIRELNANFMDLTPTVASLLEPAEVPSIKGLALGGEALTKSVVDRWVPFVHVHGQYGPSEASINSAWKDFQDGGDPTNIGRAIASVSWIVHPDNPNHLMPIGCQGELLIEGPILSRGYLNDPEKTSKAFIQNLGWAKETGQKRRFYKTGDLVRYNSNGEMMYLGRKDNQVKVNGQRIELGEVEHHLKLSLPTEAQSAVELITVGDQTSTLAAFICLPTTASQLDETEISTMTDSYLQTVKCLQTILANALPASFLPKLYIPVNSMPFTSSGKLDRKVLRNLAHTIPNEDRVRYTLSGRSAKRPSTPREICLAQLWEAVLKLDANSVGADDSFFSLGGDSVCAMRLVVASRKEGLSLTVGSIFRSPRLSDMALDAGQDTANTMELQLEAPMEPFSLVRDRYPVAAILEMVSTECGLSSDRIEDVYPCSKLQEGLIALSLKEPGAYVAETVYNLPKDIDISGFRKAWDAVVREEAILRTRILFTEAYGFLQVVIRDEGIEWGSMLDLQDIKESDRHLPAVNGGKLTSYAIVGEGSMSPHFVWTAHHAVYVVDGWSLALLFRKVELRYRGANAESKIAVPYARFINYLTQSNQEESDRYWTSQLVNPSTPQFPQLPSYTHQVRASGFLSHSVQICRVPGSEITMACIIRAAWTLVISAFTGEDDVIFGETNNGREAPVPGIEDILGPTITTLPRRVVLNRKMKVLEFLREIQQNSVDSLPYQFAGLQHIKRTNSENAQACDFQNLLAINSENTAEDSGHGLWNLESTGAVGTNFFSYPLIMSCTMKANEVNVECHYDQEVIATWLTRNVLQEFDFLLQCLNSPRNHDTAIQDLVVLNPEDQLTLTKWNSRPLVATDKCIHSAVFQQVLIRPTDMAVDAFDLKITYRELDEKSTRLASRLVAEGITPGCYVPFCFEKSGCAIVSMLGILKAGAAFVGLDPTSPIRRLREIVGDVNAKLVLCSPQLSQICESIPVKALLIDTRTIEQQSGRLYTLPYVQSDTPAYAIYTSGSTGRPKGTVIHHSSFVLTATESGPKFGISSQSRVLQFASFVFDACLIEIFTTLMCGGCVCVPTEQDRTNDLARTINDLAVNWAILTPTVIRTIHPKEVPNLKTLALGGEAMSSQDLTTWAEAVKLVNGYGPTESSVVATINQSMRPNSNPSNIGYAVGCHSWIVAKGNPNVLLPVGAVGELVIEGPSLAWGYLNNSQKTQEVFVMNLSWAKGHTAPGNPLERRFYKTGDLVSYSHDGSMIFHGRKDLQSKVRGQRLELTEVESHLNADPSVRDCMAVVPSFGLCGKRLVGILTIKDLVVSKTSAEPDTKPVSIIPARNSSFHVKSIRDRLAERVPTYMIPSVWVAIVNFPLLASAKMDRKTVIKYIEGLGEDEYHQISAAGQEDDASNPASEVEQKLQAIAGHILNIPSYDIGIYHQSFLNLGGDSISAMQFSARCKLEGLIASVQDIIQSRSLSELASKVRLAPAEQKPALEEDLDRPFPLSPIQRLFLETVGENYKHFNQSVVLRSDRKIESQDLEKAITALVETHPMLRARFQKSKKGLWHQHITSQVSGSFQIVHHALFAGTERAIGIHVQEKIADSQLCLGIESGPLLAVDSFDISGSNSQIVSLVIHHLVVDVVSWGIILGDLETLLTSGFISPQSLSFPAWSNGQYERAHTNVAVKAFPLSAIPTSNLEYWGMPNQKDLHSDVVSQGFQLSARDSMLLFGAHDAVSTEPLDVFIAALLESFRRVFPDRATPAIFSEGHGREPWNSDQNLSRTCGWFTTLTPVSLPVGLEESDIVSTIQWVKSLRSKTPQRGREYFAYRHLTEEGQQRHISHQPEIIFNYLGRMQNLDRKDSLFRRMNGITTSDVGADVPRFAPFEVTASVKQNKIDFSFSWNRLIRHQERVGQWISKCQAILQEAIEVLLQERPEPPLERFNLLPLIYNGTKALDSKLPQISNYDQIEDIYPTSAMQQGLLLSQLKNPKLYAYHTIFEIGSLHPSGLVDAKKVALAWEHVVQRHPSLRTLFIPSLSGSGPMDQVVLRRPAARISWVECEGAKAFEALKLYEAISYADSFELPHRFSLCVSSAHRVFCKLEMSHAICDGTSIAILLHELSESYRGMLPSEQGPDYSDYISHLLESPQDDHINYWKTHLSGLEPCIVPPLTDGHSGVREVGSVKLTLKGSRDVNVYCKRNSVTMSTLLQFVWAMVLRCYVGSEDVCFGYLSSGRDVPVRGVEKAVGCFIQMLVCRLSLGSEITVSQALGQIQGDLVKAMAHQNCSLAEVNHSLGLAASFNTAFTFQRRSFSPRPTKTGLFFEVLEAEDPGEYAVTVNTDASDDGITLDLSFWKDKISRDHAENMAHTYQHIFSSIVRSDDINLTIGSIDCFSDHSRSKILRWNKHLPETIDRCVHEIIMEQTMRDPQKQAVVGWDANFTYQELDKLSDTLANSLVSSGVSTESYIPILFEKSSWTIVSILAVLKAGGAFVPLDSRAPTTRLQQLVTDVDAKFLLCSQKFQETAKNLGKYHVVDRTSIKRLQHGQASSPILRSGPSDTAYIIFTSGTTGTPKGVMISHSAFSTSATEHTKAMNLSSASRVLQFASYSFDASVMEILSTLVVGGCVCVPSDEERMNDISAAIQRMGANWALLTPSVASTIKPSSVPCLRTLVTGGEAMNRTLIEQWSDGVGRCLINAYGPSETSVIATTSVKSDASGNIIDQDSSNIGQATGGRCWVVDSQDHDRLMPIGAVGELTVEGATVARGYLRDQIKSARAFVTPSWMTTVFAGVESTHCERMYKTGDLVRSRNDGSFTFIGRKDTQVKLNGQRIEIGEIEHQIRAGLPADFQSAVELVAPASSSATKALAVFFCAPEEFQSSDDDSILMPLSKKTITCAKNLENFLASVLPLYMIPSLYVSVRSMPFTSSGKLDRNRLRNAVQNIPTDELMAYRLANVVKKRSMNSEKERRMQRAWAQVLAITDTSIGPDDNFFTLGGDSVVAMRLVKAAQAERIEISVIDIFRHPIFSELVEECSDISQDGSHLDSNPSSLLGKDQYLDIIEELADQCGTESETIQNAYPASPLQEAFITLSIKQPGAYVASTTFNIPLDIDIPKFKKAWETTVQDLDILRTRIIHTKSSEFIQVVLREDRIIWHEDDFSRTTVGEIPQLPARNGGRLTHYSILANRQFVWTIHHSLYDGWSMPLMLKRVEEIYLRGSSSIPDTPYFGFINYLANSDPEASKTFWATRLRGATPLQFPQPQSSGSKKIPNGQTVNHVAKYSRRKDDDIPVSAYIRAAWATVISAYTNSEDVIFGETRSGRDINVAGITEICGPTLTTVPMRIHIDRQSTVRQLLNRLVQQTADTIPHQHVGIGAIKRFSTDAAAACDFQNLLVIQAGEFTPDEDFWKPQSDGPSSNFFTYPLVLECNLESSGVDIDAHYDANLLSEWQVRRLLHQFESALSHLNTSKSMTEVQILSNYDLNTIKDWNSSEPHVVSETADALFEQEVRAHPNTVAICAWDGDFTYQTLYEKATQLSQYLQLLGIGPETLVPLCVDKSKWAVVAIMGVLLAGGAYVPLSPEHPISRHQQIIEDVNATVLLCSRAYKTRYDMVRNVIPIDDHSFQALPVVTAKIPTRSKAHNTSYVTYTSGSTGTPTRVVITHQAFCSSSTALQKALHITSKSRVFQFASLVFDVSVMEILAVLTCGATICMPSEDQRTKDVAGAINNLKASWAFLTPSIANSIDGPFSVPTLQTLVVGGDAMTPETIEKWADGVELMNGYGPTEAAIICVANPSVSQQRDPSNLGHMLDAGRSWIVSPEDHDLLVPVGAIGELCIEGPLLAREYLNAKTRTGEAFFKNPAWIKDFSTARESQTRFYKTGDLVHYGSDGSIIYVGRKDQQVKLAGQRMELGEIEHNIQADSMVRDVVVALPQTGPCLSRLVAVVTLKDSANRNTIGRAWNELLSRSETSAVAAIREKLLDKLPAYMVPAVWVAVNALPTLLSSKIDRKQVAAWLEELSDETYQRIVEMEMHDELGNAPSATITSQVLASIWSRVLNIPVEKIKPNQTWLALGGDSLTGMQVLARARTENIGLTLHDVLRSRSVFDLAERARALGGSSSANDVERPDEPFDLSPIQTLYFQNIHNGLVDSHFNQSFTLSIERHFDLKDFDRALKVLVNRHGMLRARFQKEQNGSWRQRILSNDGQGLFRCTTHVLNDTAEISSWIGRSQRSLDIERGPVFAVDLFSIPAKDHVISLVAHHLVVDVMSWRVILNDLEELLTATPVEDKPLSFQTWCAKQADRAVKQRTIPEGPKSLPFEVIPADFKFWGMEVKANVYADVEYESFLVDKNASDLALNNHHALRTDVVDILLAAITHSFTRVFMTRSLPTIYNEGHGREPWESSNLDLSRTIGWFTTLTPIQVSIGQDEDDVLETLMKCKDYRRSIVDKGRPDFARSILTEDGRKVASMYNRMEILFNYLGKMQQLEHDDSLFRPVTFAEEENKTISDVGPKTCRLALFEISASAMSDGLRVTFMYNRHMKQQKGIRRWISECHRTLKEIVRSIAGLKAPQPTLSDFPLLPLKSYDRLEKLVKSTFPIAGVTSYGQVEDIYPCVPIQEGMLLSQVKNSGSYLFHTISDVRPAKNGSSQVDIKRLAKAWQQLVNYHPALRTVFVDSVCRGGVFDQIVLKETDCGAITLHCDDADVSVRLGSISLADLNKKRKPPLPHQVTICQTSSGRVIFKMEINHTVIDGGSQDIILRDLAAAYDGRLSADSGPLYSDYVKYLRSRSVSADEKYWTTYLNGLQPCIFPLSQQTEGPREQRTTLMDFDRYSEMQTLCEKNSVTLSNVMLSAWAWTLRLFTGSMDVCYGYLASGRDIPIDGIQDAVGAFLNMLIFRHKFRESSTPVEVFKNVQNDFIASLSHQHNSLAQIQHDLGLEGKTLFNTAVSIQNHSGSGSVDHFSIEFEQTGGYDPSEYAVTVNVETGRNDEGVLFRYWTDTLSDEQANKLSSTMASLMNSFIDDPNTPITKVSQPARNFTRPSTENQEGQAVLPSPPSTDLRELPYQPQSQDWSTLVRSIVNEIVPEIIDQIIAQRSLEPYHDSAKEMVDSISQSASQVGQMKELISGFESGNRKMSVTENRISIAADMVAAAGVMATEAVKSVPADFVEKKLLQLWSELLETVEGSIDKEDSFFQLGGDSIVAMRLVGAAREEGLSMTVADVFKNPTFADMARVVRAAGEVIDEVMTQKAYSGYNPQDVPESSKELRADISRTLSHRIRIRDSHEQKDLRSGDIIDTWSGFSKHRYSKAHDTKAPRPTHRDTEEELRRTISFIKNPSATSAEVNDSPIQDSIISKVRVFKGGISDVLPVTDFQALAITGALLESKWMLNHFYLTGQGPLDLKRLKQSAFRLVQAFDIMRTVFVPYRDRFLQVVLRKLQPDFVVLETELDLDAFTMSLQEKDRETGPRPGETFMQFVVATRKGIDQHRIFMRLSHAQYDGICMPQILGALQAGYNGQPIPSAPSFANYVRESTKNVTRQHYAYWKTLLHQSTMTAIVPHEQGPNYRRTVGVTITLKQIIRVASLSHYNITPATVIKAAWSSTLARLTSQQDVVFGQVISGRNTTVPGVESIIGPCLNMVPVRVKFQNAWTILDLLRYIQDQQVANMPFESLGFREITKHCTNWPDWTNFSSVLQHQNIAREVTMNLGATEYKVGAVGTQEDFADFTIVSSPLVGEKVEISLSFAPNSTITPTFAEKVHNTLCEAIASFAENPRQQLPSVIVGISPQRVIDEDAIKPVIERAFPTTCPPLEIKGLSQQEVAGISNMLRGAWQEILRDDRGRPVPLELHSSFFELGGDIMGLAQVCSLLDQEGFSLRVEDLIDHPVLVEQLVLMAAQVAREKESETASPWGTQAMSETEPQAVEEKPRNKVLNAVLVKSAGLARKIVARRRVKDGVAEL</sequence>
<dbReference type="Proteomes" id="UP000504636">
    <property type="component" value="Unplaced"/>
</dbReference>
<dbReference type="InterPro" id="IPR020845">
    <property type="entry name" value="AMP-binding_CS"/>
</dbReference>
<keyword evidence="3" id="KW-0436">Ligase</keyword>
<dbReference type="NCBIfam" id="TIGR01733">
    <property type="entry name" value="AA-adenyl-dom"/>
    <property type="match status" value="4"/>
</dbReference>
<dbReference type="Pfam" id="PF00668">
    <property type="entry name" value="Condensation"/>
    <property type="match status" value="9"/>
</dbReference>
<feature type="compositionally biased region" description="Polar residues" evidence="5">
    <location>
        <begin position="7121"/>
        <end position="7134"/>
    </location>
</feature>
<keyword evidence="1" id="KW-0596">Phosphopantetheine</keyword>
<dbReference type="SUPFAM" id="SSF56801">
    <property type="entry name" value="Acetyl-CoA synthetase-like"/>
    <property type="match status" value="4"/>
</dbReference>
<dbReference type="FunFam" id="3.30.300.30:FF:000015">
    <property type="entry name" value="Nonribosomal peptide synthase SidD"/>
    <property type="match status" value="4"/>
</dbReference>
<dbReference type="EMBL" id="MU003720">
    <property type="protein sequence ID" value="KAF2802919.1"/>
    <property type="molecule type" value="Genomic_DNA"/>
</dbReference>
<comment type="similarity">
    <text evidence="4">Belongs to the NRP synthetase family.</text>
</comment>
<gene>
    <name evidence="7 9" type="ORF">BDZ99DRAFT_548162</name>
</gene>
<dbReference type="FunFam" id="1.10.1200.10:FF:000005">
    <property type="entry name" value="Nonribosomal peptide synthetase 1"/>
    <property type="match status" value="3"/>
</dbReference>
<name>A0A6A6Y2P7_9PEZI</name>
<dbReference type="InterPro" id="IPR042099">
    <property type="entry name" value="ANL_N_sf"/>
</dbReference>
<dbReference type="InterPro" id="IPR009081">
    <property type="entry name" value="PP-bd_ACP"/>
</dbReference>
<dbReference type="GO" id="GO:0016874">
    <property type="term" value="F:ligase activity"/>
    <property type="evidence" value="ECO:0007669"/>
    <property type="project" value="UniProtKB-KW"/>
</dbReference>
<accession>A0A6A6Y2P7</accession>